<dbReference type="EMBL" id="JBHUIJ010000002">
    <property type="protein sequence ID" value="MFD2236069.1"/>
    <property type="molecule type" value="Genomic_DNA"/>
</dbReference>
<protein>
    <submittedName>
        <fullName evidence="5">SurA N-terminal domain-containing protein</fullName>
    </submittedName>
</protein>
<sequence>MRRLLAQTALMVLLATSGTILAAPPAAAQQSEVRAVVNREAITSYQISQRAAFLRLRRAPASNEAALNELIDEQLKKQEIRRRGINIPDSAVDDAYANFAAQNRLNASQLNQLLGQAGFSQAGMKDYIRTQMGWGQAVQMNIRQTEMISEQDAVQRMLQQGGDKPSTTEYTLQQVIFVVPEAERSRIMNQRTQEANALRQRFTNCPATYQFAQGLRDVTVRELGRVAQPELPPRWKDEVSSLSAGRTTRPQTTERGVEFIAVCSTRTISDDRAATLVFQARELEQLSQSEPDAEFLKQLRDRATIVRP</sequence>
<evidence type="ECO:0000313" key="6">
    <source>
        <dbReference type="Proteomes" id="UP001597371"/>
    </source>
</evidence>
<dbReference type="PANTHER" id="PTHR47637:SF1">
    <property type="entry name" value="CHAPERONE SURA"/>
    <property type="match status" value="1"/>
</dbReference>
<evidence type="ECO:0000256" key="3">
    <source>
        <dbReference type="SAM" id="SignalP"/>
    </source>
</evidence>
<keyword evidence="2" id="KW-0697">Rotamase</keyword>
<proteinExistence type="predicted"/>
<dbReference type="PANTHER" id="PTHR47637">
    <property type="entry name" value="CHAPERONE SURA"/>
    <property type="match status" value="1"/>
</dbReference>
<reference evidence="6" key="1">
    <citation type="journal article" date="2019" name="Int. J. Syst. Evol. Microbiol.">
        <title>The Global Catalogue of Microorganisms (GCM) 10K type strain sequencing project: providing services to taxonomists for standard genome sequencing and annotation.</title>
        <authorList>
            <consortium name="The Broad Institute Genomics Platform"/>
            <consortium name="The Broad Institute Genome Sequencing Center for Infectious Disease"/>
            <person name="Wu L."/>
            <person name="Ma J."/>
        </authorList>
    </citation>
    <scope>NUCLEOTIDE SEQUENCE [LARGE SCALE GENOMIC DNA]</scope>
    <source>
        <strain evidence="6">ZS-35-S2</strain>
    </source>
</reference>
<accession>A0ABW5CFM9</accession>
<gene>
    <name evidence="5" type="ORF">ACFSKQ_01150</name>
</gene>
<dbReference type="InterPro" id="IPR015391">
    <property type="entry name" value="SurA_N"/>
</dbReference>
<feature type="domain" description="SurA N-terminal" evidence="4">
    <location>
        <begin position="35"/>
        <end position="132"/>
    </location>
</feature>
<feature type="chain" id="PRO_5046440687" evidence="3">
    <location>
        <begin position="23"/>
        <end position="308"/>
    </location>
</feature>
<evidence type="ECO:0000259" key="4">
    <source>
        <dbReference type="Pfam" id="PF09312"/>
    </source>
</evidence>
<name>A0ABW5CFM9_9HYPH</name>
<dbReference type="InterPro" id="IPR027304">
    <property type="entry name" value="Trigger_fact/SurA_dom_sf"/>
</dbReference>
<evidence type="ECO:0000313" key="5">
    <source>
        <dbReference type="EMBL" id="MFD2236069.1"/>
    </source>
</evidence>
<evidence type="ECO:0000256" key="2">
    <source>
        <dbReference type="ARBA" id="ARBA00023110"/>
    </source>
</evidence>
<dbReference type="InterPro" id="IPR050280">
    <property type="entry name" value="OMP_Chaperone_SurA"/>
</dbReference>
<dbReference type="Pfam" id="PF09312">
    <property type="entry name" value="SurA_N"/>
    <property type="match status" value="1"/>
</dbReference>
<feature type="signal peptide" evidence="3">
    <location>
        <begin position="1"/>
        <end position="22"/>
    </location>
</feature>
<comment type="caution">
    <text evidence="5">The sequence shown here is derived from an EMBL/GenBank/DDBJ whole genome shotgun (WGS) entry which is preliminary data.</text>
</comment>
<dbReference type="RefSeq" id="WP_209736000.1">
    <property type="nucleotide sequence ID" value="NZ_CP072611.1"/>
</dbReference>
<evidence type="ECO:0000256" key="1">
    <source>
        <dbReference type="ARBA" id="ARBA00022729"/>
    </source>
</evidence>
<dbReference type="SUPFAM" id="SSF109998">
    <property type="entry name" value="Triger factor/SurA peptide-binding domain-like"/>
    <property type="match status" value="1"/>
</dbReference>
<dbReference type="Proteomes" id="UP001597371">
    <property type="component" value="Unassembled WGS sequence"/>
</dbReference>
<keyword evidence="2" id="KW-0413">Isomerase</keyword>
<organism evidence="5 6">
    <name type="scientific">Aureimonas populi</name>
    <dbReference type="NCBI Taxonomy" id="1701758"/>
    <lineage>
        <taxon>Bacteria</taxon>
        <taxon>Pseudomonadati</taxon>
        <taxon>Pseudomonadota</taxon>
        <taxon>Alphaproteobacteria</taxon>
        <taxon>Hyphomicrobiales</taxon>
        <taxon>Aurantimonadaceae</taxon>
        <taxon>Aureimonas</taxon>
    </lineage>
</organism>
<keyword evidence="1 3" id="KW-0732">Signal</keyword>
<keyword evidence="6" id="KW-1185">Reference proteome</keyword>
<dbReference type="Gene3D" id="1.10.4030.10">
    <property type="entry name" value="Porin chaperone SurA, peptide-binding domain"/>
    <property type="match status" value="1"/>
</dbReference>